<dbReference type="InterPro" id="IPR010104">
    <property type="entry name" value="TonB_rcpt_bac"/>
</dbReference>
<dbReference type="Gene3D" id="3.55.50.30">
    <property type="match status" value="1"/>
</dbReference>
<evidence type="ECO:0000256" key="4">
    <source>
        <dbReference type="RuleBase" id="RU003357"/>
    </source>
</evidence>
<protein>
    <submittedName>
        <fullName evidence="7">TonB-dependent receptor</fullName>
    </submittedName>
</protein>
<evidence type="ECO:0000313" key="8">
    <source>
        <dbReference type="Proteomes" id="UP001156601"/>
    </source>
</evidence>
<dbReference type="Pfam" id="PF00593">
    <property type="entry name" value="TonB_dep_Rec_b-barrel"/>
    <property type="match status" value="1"/>
</dbReference>
<dbReference type="Gene3D" id="2.40.170.20">
    <property type="entry name" value="TonB-dependent receptor, beta-barrel domain"/>
    <property type="match status" value="1"/>
</dbReference>
<evidence type="ECO:0000256" key="3">
    <source>
        <dbReference type="ARBA" id="ARBA00023237"/>
    </source>
</evidence>
<dbReference type="PANTHER" id="PTHR40980:SF3">
    <property type="entry name" value="TONB-DEPENDENT RECEPTOR-LIKE BETA-BARREL DOMAIN-CONTAINING PROTEIN"/>
    <property type="match status" value="1"/>
</dbReference>
<organism evidence="7 8">
    <name type="scientific">Agaribacter marinus</name>
    <dbReference type="NCBI Taxonomy" id="1431249"/>
    <lineage>
        <taxon>Bacteria</taxon>
        <taxon>Pseudomonadati</taxon>
        <taxon>Pseudomonadota</taxon>
        <taxon>Gammaproteobacteria</taxon>
        <taxon>Alteromonadales</taxon>
        <taxon>Alteromonadaceae</taxon>
        <taxon>Agaribacter</taxon>
    </lineage>
</organism>
<comment type="subcellular location">
    <subcellularLocation>
        <location evidence="1 4">Cell outer membrane</location>
    </subcellularLocation>
</comment>
<dbReference type="SUPFAM" id="SSF56935">
    <property type="entry name" value="Porins"/>
    <property type="match status" value="1"/>
</dbReference>
<dbReference type="GO" id="GO:0009279">
    <property type="term" value="C:cell outer membrane"/>
    <property type="evidence" value="ECO:0007669"/>
    <property type="project" value="UniProtKB-SubCell"/>
</dbReference>
<accession>A0AA37T1B2</accession>
<dbReference type="InterPro" id="IPR036942">
    <property type="entry name" value="Beta-barrel_TonB_sf"/>
</dbReference>
<keyword evidence="3" id="KW-0998">Cell outer membrane</keyword>
<evidence type="ECO:0000313" key="7">
    <source>
        <dbReference type="EMBL" id="GLR70568.1"/>
    </source>
</evidence>
<keyword evidence="4" id="KW-0798">TonB box</keyword>
<dbReference type="Gene3D" id="2.170.130.10">
    <property type="entry name" value="TonB-dependent receptor, plug domain"/>
    <property type="match status" value="1"/>
</dbReference>
<dbReference type="EMBL" id="BSOT01000005">
    <property type="protein sequence ID" value="GLR70568.1"/>
    <property type="molecule type" value="Genomic_DNA"/>
</dbReference>
<evidence type="ECO:0000256" key="1">
    <source>
        <dbReference type="ARBA" id="ARBA00004442"/>
    </source>
</evidence>
<dbReference type="NCBIfam" id="TIGR01782">
    <property type="entry name" value="TonB-Xanth-Caul"/>
    <property type="match status" value="1"/>
</dbReference>
<evidence type="ECO:0000256" key="2">
    <source>
        <dbReference type="ARBA" id="ARBA00023136"/>
    </source>
</evidence>
<evidence type="ECO:0000259" key="5">
    <source>
        <dbReference type="Pfam" id="PF00593"/>
    </source>
</evidence>
<gene>
    <name evidence="7" type="ORF">GCM10007852_14760</name>
</gene>
<reference evidence="7" key="1">
    <citation type="journal article" date="2014" name="Int. J. Syst. Evol. Microbiol.">
        <title>Complete genome sequence of Corynebacterium casei LMG S-19264T (=DSM 44701T), isolated from a smear-ripened cheese.</title>
        <authorList>
            <consortium name="US DOE Joint Genome Institute (JGI-PGF)"/>
            <person name="Walter F."/>
            <person name="Albersmeier A."/>
            <person name="Kalinowski J."/>
            <person name="Ruckert C."/>
        </authorList>
    </citation>
    <scope>NUCLEOTIDE SEQUENCE</scope>
    <source>
        <strain evidence="7">NBRC 110023</strain>
    </source>
</reference>
<dbReference type="InterPro" id="IPR000531">
    <property type="entry name" value="Beta-barrel_TonB"/>
</dbReference>
<comment type="caution">
    <text evidence="7">The sequence shown here is derived from an EMBL/GenBank/DDBJ whole genome shotgun (WGS) entry which is preliminary data.</text>
</comment>
<proteinExistence type="inferred from homology"/>
<keyword evidence="2 4" id="KW-0472">Membrane</keyword>
<dbReference type="InterPro" id="IPR012910">
    <property type="entry name" value="Plug_dom"/>
</dbReference>
<feature type="domain" description="TonB-dependent receptor-like beta-barrel" evidence="5">
    <location>
        <begin position="552"/>
        <end position="941"/>
    </location>
</feature>
<dbReference type="InterPro" id="IPR037066">
    <property type="entry name" value="Plug_dom_sf"/>
</dbReference>
<sequence>MFSWKVTQAQSNTRHSNHYLFSIERQPLNTALVEFAKNTELTVVAPSLLTANKISNPLYGYLAPINALNKMLLNTGLRAEIDSNGIISVVVEKPAKADKVYREDILADSRADSTVKNNIDEVVTRRQHQSYPAQQAFKKNNYTIANLLTRDVLDEYPSLNLVESLTLVPGAAISRDSGEGRQLFLRGLPAHFVNTQINGLDILFTSDSAIDQRGGAARSRGFDFNLFPPNMFDAIVVSKSPDAKTSEGGVAGNVNLLTSNPLEYDINSASGDVSIVLKNNTLDSRLTPSFTMSGNRRWNTFALSANLQYSDINSVEHGVHNWRWSKSNFAKHTLENAINIGVYDRLVHAKDDNRVFIPEGNSISAWGNARQRLSAVADAAWQLNPESSLLVKGLFGKLTNTRRHFQLATAGTNGLRPNVDGSQRLREAQIKQDSLVYAAFSNIDLRTEHQRQRSYTNYYQISSEFTWRVSPRFSSAMTLGRSQSIFEVPENEKIFLEATDKPLTIDWRKPEDATFSYGFSVDAPNNWRLMRSDVREDKIANIHNIIKLDTAYHINEQVRLEIGSQLKHFTSSGWERRSSVNWLQETKVPEVLFTLTDLPLQQPYVVAQHSATFASIEASGIQHRDLSDLDVRLGTDYHLDENTQSSYAQLISSYHLLDRPVTSQIGLKYFKTKQTARGDFFEQANSEVTREYDYWLPSLNVKFAIDDAWGLRAALSKSVARANINELKPTADVNVADAFIQLGNPALRPVELTSADIYLNYVSSHGSFEVTMFNKSFRHFITERSFTTEYLNTGLPDALLNPDIRLTPQSEFTVSSPINGETTTINGLEIAGTWSLPAPFNAFAVYGNASFNRGSTPIVKNGERLNIQVPGLSKRVINATLEYASDAWRLQILASYRSSYVRQIGQTQNTSEGFDDMLFWDFSADYDVSPVLSLNFTAKNLTDETLKQFQDTRPLIYLRSGRQFLAGFKLHF</sequence>
<dbReference type="Pfam" id="PF07715">
    <property type="entry name" value="Plug"/>
    <property type="match status" value="1"/>
</dbReference>
<dbReference type="Proteomes" id="UP001156601">
    <property type="component" value="Unassembled WGS sequence"/>
</dbReference>
<dbReference type="AlphaFoldDB" id="A0AA37T1B2"/>
<name>A0AA37T1B2_9ALTE</name>
<keyword evidence="8" id="KW-1185">Reference proteome</keyword>
<dbReference type="PANTHER" id="PTHR40980">
    <property type="entry name" value="PLUG DOMAIN-CONTAINING PROTEIN"/>
    <property type="match status" value="1"/>
</dbReference>
<feature type="domain" description="TonB-dependent receptor plug" evidence="6">
    <location>
        <begin position="146"/>
        <end position="252"/>
    </location>
</feature>
<comment type="similarity">
    <text evidence="4">Belongs to the TonB-dependent receptor family.</text>
</comment>
<evidence type="ECO:0000259" key="6">
    <source>
        <dbReference type="Pfam" id="PF07715"/>
    </source>
</evidence>
<reference evidence="7" key="2">
    <citation type="submission" date="2023-01" db="EMBL/GenBank/DDBJ databases">
        <title>Draft genome sequence of Agaribacter marinus strain NBRC 110023.</title>
        <authorList>
            <person name="Sun Q."/>
            <person name="Mori K."/>
        </authorList>
    </citation>
    <scope>NUCLEOTIDE SEQUENCE</scope>
    <source>
        <strain evidence="7">NBRC 110023</strain>
    </source>
</reference>
<keyword evidence="7" id="KW-0675">Receptor</keyword>